<organism evidence="1 2">
    <name type="scientific">Brassica napus</name>
    <name type="common">Rape</name>
    <dbReference type="NCBI Taxonomy" id="3708"/>
    <lineage>
        <taxon>Eukaryota</taxon>
        <taxon>Viridiplantae</taxon>
        <taxon>Streptophyta</taxon>
        <taxon>Embryophyta</taxon>
        <taxon>Tracheophyta</taxon>
        <taxon>Spermatophyta</taxon>
        <taxon>Magnoliopsida</taxon>
        <taxon>eudicotyledons</taxon>
        <taxon>Gunneridae</taxon>
        <taxon>Pentapetalae</taxon>
        <taxon>rosids</taxon>
        <taxon>malvids</taxon>
        <taxon>Brassicales</taxon>
        <taxon>Brassicaceae</taxon>
        <taxon>Brassiceae</taxon>
        <taxon>Brassica</taxon>
    </lineage>
</organism>
<proteinExistence type="predicted"/>
<accession>A0ABQ8B554</accession>
<dbReference type="EMBL" id="JAGKQM010000012">
    <property type="protein sequence ID" value="KAH0899421.1"/>
    <property type="molecule type" value="Genomic_DNA"/>
</dbReference>
<sequence length="116" mass="13430">MDKIDDKFEDLTSSDIQCVLGRLHMLVMSLDLYFTVFVARQQVAATRFEATVRRRQNADKKDLPQGIALSSSRQTCWCFCRTKILDTTDIQNSSGEMRGVRQRKMNLDDAELYLFI</sequence>
<dbReference type="Proteomes" id="UP000824890">
    <property type="component" value="Unassembled WGS sequence"/>
</dbReference>
<keyword evidence="2" id="KW-1185">Reference proteome</keyword>
<name>A0ABQ8B554_BRANA</name>
<evidence type="ECO:0000313" key="1">
    <source>
        <dbReference type="EMBL" id="KAH0899421.1"/>
    </source>
</evidence>
<comment type="caution">
    <text evidence="1">The sequence shown here is derived from an EMBL/GenBank/DDBJ whole genome shotgun (WGS) entry which is preliminary data.</text>
</comment>
<reference evidence="1 2" key="1">
    <citation type="submission" date="2021-05" db="EMBL/GenBank/DDBJ databases">
        <title>Genome Assembly of Synthetic Allotetraploid Brassica napus Reveals Homoeologous Exchanges between Subgenomes.</title>
        <authorList>
            <person name="Davis J.T."/>
        </authorList>
    </citation>
    <scope>NUCLEOTIDE SEQUENCE [LARGE SCALE GENOMIC DNA]</scope>
    <source>
        <strain evidence="2">cv. Da-Ae</strain>
        <tissue evidence="1">Seedling</tissue>
    </source>
</reference>
<evidence type="ECO:0000313" key="2">
    <source>
        <dbReference type="Proteomes" id="UP000824890"/>
    </source>
</evidence>
<protein>
    <submittedName>
        <fullName evidence="1">Uncharacterized protein</fullName>
    </submittedName>
</protein>
<gene>
    <name evidence="1" type="ORF">HID58_048989</name>
</gene>